<protein>
    <submittedName>
        <fullName evidence="3">SCP-like protein</fullName>
    </submittedName>
</protein>
<organism evidence="3 4">
    <name type="scientific">Ancylostoma ceylanicum</name>
    <dbReference type="NCBI Taxonomy" id="53326"/>
    <lineage>
        <taxon>Eukaryota</taxon>
        <taxon>Metazoa</taxon>
        <taxon>Ecdysozoa</taxon>
        <taxon>Nematoda</taxon>
        <taxon>Chromadorea</taxon>
        <taxon>Rhabditida</taxon>
        <taxon>Rhabditina</taxon>
        <taxon>Rhabditomorpha</taxon>
        <taxon>Strongyloidea</taxon>
        <taxon>Ancylostomatidae</taxon>
        <taxon>Ancylostomatinae</taxon>
        <taxon>Ancylostoma</taxon>
    </lineage>
</organism>
<feature type="signal peptide" evidence="1">
    <location>
        <begin position="1"/>
        <end position="17"/>
    </location>
</feature>
<name>A0A0D6M736_9BILA</name>
<reference evidence="3 4" key="1">
    <citation type="submission" date="2013-05" db="EMBL/GenBank/DDBJ databases">
        <title>Draft genome of the parasitic nematode Anyclostoma ceylanicum.</title>
        <authorList>
            <person name="Mitreva M."/>
        </authorList>
    </citation>
    <scope>NUCLEOTIDE SEQUENCE [LARGE SCALE GENOMIC DNA]</scope>
</reference>
<dbReference type="Gene3D" id="3.40.33.10">
    <property type="entry name" value="CAP"/>
    <property type="match status" value="2"/>
</dbReference>
<dbReference type="Pfam" id="PF00188">
    <property type="entry name" value="CAP"/>
    <property type="match status" value="2"/>
</dbReference>
<feature type="domain" description="SCP" evidence="2">
    <location>
        <begin position="31"/>
        <end position="193"/>
    </location>
</feature>
<dbReference type="PRINTS" id="PR00838">
    <property type="entry name" value="V5ALLERGEN"/>
</dbReference>
<sequence length="412" mass="47067">MRLILALLVAITAIVAAESFGCRKDLEIDDNIRKLFLDFHNEKRIQLAKGEVKGFKPAKNMYKLSWSCELEYKAQQHIKDCPSSLGDFGSYGANNRIYTARIQGGRGRISAAEAFPNPKTQITDTLKAWWSPVQNNRLDRENRYPKNTQLYNAAKIIHAATTQVGCTYHICTRGIESKMEIFCLYDEVASMTGQPVYDTGSLCGKDDDCTTYRKSTCDKKTKLCVKPPEEPETQESKMCDRQNGLTDKTRRAIVDLHNYFRSRVARGKAEDKLSKTKFAPTAKNMLKMEYKCDLEKTAADYARRCEYKHSQLHERNNAGENLYMVTIPNAEKTKTGEWATRGWFSELKDFGVGSSNLLTQQLWYRKSPDPNIHIQIGHYTQMVWGKTKEIGCGIQHCPHKRMTLAVCHYRPA</sequence>
<dbReference type="InterPro" id="IPR018244">
    <property type="entry name" value="Allrgn_V5/Tpx1_CS"/>
</dbReference>
<dbReference type="SUPFAM" id="SSF55797">
    <property type="entry name" value="PR-1-like"/>
    <property type="match status" value="2"/>
</dbReference>
<dbReference type="Proteomes" id="UP000054495">
    <property type="component" value="Unassembled WGS sequence"/>
</dbReference>
<evidence type="ECO:0000313" key="3">
    <source>
        <dbReference type="EMBL" id="EPB79278.1"/>
    </source>
</evidence>
<keyword evidence="1" id="KW-0732">Signal</keyword>
<feature type="domain" description="SCP" evidence="2">
    <location>
        <begin position="248"/>
        <end position="412"/>
    </location>
</feature>
<accession>A0A0D6M736</accession>
<dbReference type="AlphaFoldDB" id="A0A0D6M736"/>
<dbReference type="PRINTS" id="PR00837">
    <property type="entry name" value="V5TPXLIKE"/>
</dbReference>
<dbReference type="SMART" id="SM00198">
    <property type="entry name" value="SCP"/>
    <property type="match status" value="2"/>
</dbReference>
<proteinExistence type="predicted"/>
<evidence type="ECO:0000256" key="1">
    <source>
        <dbReference type="SAM" id="SignalP"/>
    </source>
</evidence>
<dbReference type="InterPro" id="IPR014044">
    <property type="entry name" value="CAP_dom"/>
</dbReference>
<evidence type="ECO:0000313" key="4">
    <source>
        <dbReference type="Proteomes" id="UP000054495"/>
    </source>
</evidence>
<dbReference type="InterPro" id="IPR035940">
    <property type="entry name" value="CAP_sf"/>
</dbReference>
<gene>
    <name evidence="3" type="ORF">ANCCEY_01571</name>
</gene>
<dbReference type="PROSITE" id="PS01009">
    <property type="entry name" value="CRISP_1"/>
    <property type="match status" value="1"/>
</dbReference>
<dbReference type="EMBL" id="KE124796">
    <property type="protein sequence ID" value="EPB79278.1"/>
    <property type="molecule type" value="Genomic_DNA"/>
</dbReference>
<dbReference type="PANTHER" id="PTHR10334">
    <property type="entry name" value="CYSTEINE-RICH SECRETORY PROTEIN-RELATED"/>
    <property type="match status" value="1"/>
</dbReference>
<dbReference type="GO" id="GO:0005576">
    <property type="term" value="C:extracellular region"/>
    <property type="evidence" value="ECO:0007669"/>
    <property type="project" value="InterPro"/>
</dbReference>
<evidence type="ECO:0000259" key="2">
    <source>
        <dbReference type="SMART" id="SM00198"/>
    </source>
</evidence>
<dbReference type="InterPro" id="IPR001283">
    <property type="entry name" value="CRISP-related"/>
</dbReference>
<keyword evidence="4" id="KW-1185">Reference proteome</keyword>
<feature type="chain" id="PRO_5002307686" evidence="1">
    <location>
        <begin position="18"/>
        <end position="412"/>
    </location>
</feature>
<dbReference type="CDD" id="cd05380">
    <property type="entry name" value="CAP_euk"/>
    <property type="match status" value="2"/>
</dbReference>
<dbReference type="InterPro" id="IPR002413">
    <property type="entry name" value="V5_allergen-like"/>
</dbReference>